<organism evidence="1">
    <name type="scientific">Rhipicephalus microplus</name>
    <name type="common">Cattle tick</name>
    <name type="synonym">Boophilus microplus</name>
    <dbReference type="NCBI Taxonomy" id="6941"/>
    <lineage>
        <taxon>Eukaryota</taxon>
        <taxon>Metazoa</taxon>
        <taxon>Ecdysozoa</taxon>
        <taxon>Arthropoda</taxon>
        <taxon>Chelicerata</taxon>
        <taxon>Arachnida</taxon>
        <taxon>Acari</taxon>
        <taxon>Parasitiformes</taxon>
        <taxon>Ixodida</taxon>
        <taxon>Ixodoidea</taxon>
        <taxon>Ixodidae</taxon>
        <taxon>Rhipicephalinae</taxon>
        <taxon>Rhipicephalus</taxon>
        <taxon>Boophilus</taxon>
    </lineage>
</organism>
<sequence>MFQSTNIDIRLNSKAHCLRACRCLFLAYHQPDYTYCRTKASPMIGQSTWSCAFCCHVIRTKFLISLAHLTFCFTSCVSFSVKPLMTSGYSACVLCAQPMFVSPS</sequence>
<name>A0A6G5AH81_RHIMP</name>
<proteinExistence type="predicted"/>
<evidence type="ECO:0000313" key="1">
    <source>
        <dbReference type="EMBL" id="NIE49623.1"/>
    </source>
</evidence>
<dbReference type="AlphaFoldDB" id="A0A6G5AH81"/>
<accession>A0A6G5AH81</accession>
<protein>
    <submittedName>
        <fullName evidence="1">Putative membrane protein</fullName>
    </submittedName>
</protein>
<reference evidence="1" key="1">
    <citation type="submission" date="2020-03" db="EMBL/GenBank/DDBJ databases">
        <title>A transcriptome and proteome of the tick Rhipicephalus microplus shaped by the genetic composition of its hosts and developmental stage.</title>
        <authorList>
            <person name="Garcia G.R."/>
            <person name="Ribeiro J.M.C."/>
            <person name="Maruyama S.R."/>
            <person name="Gardinasse L.G."/>
            <person name="Nelson K."/>
            <person name="Ferreira B.R."/>
            <person name="Andrade T.G."/>
            <person name="Santos I.K.F.M."/>
        </authorList>
    </citation>
    <scope>NUCLEOTIDE SEQUENCE</scope>
    <source>
        <strain evidence="1">NSGR</strain>
        <tissue evidence="1">Salivary glands</tissue>
    </source>
</reference>
<dbReference type="EMBL" id="GIKN01007350">
    <property type="protein sequence ID" value="NIE49623.1"/>
    <property type="molecule type" value="Transcribed_RNA"/>
</dbReference>